<comment type="subcellular location">
    <subcellularLocation>
        <location evidence="1">Membrane</location>
        <topology evidence="1">Multi-pass membrane protein</topology>
    </subcellularLocation>
</comment>
<dbReference type="PROSITE" id="PS50850">
    <property type="entry name" value="MFS"/>
    <property type="match status" value="1"/>
</dbReference>
<feature type="transmembrane region" description="Helical" evidence="7">
    <location>
        <begin position="217"/>
        <end position="240"/>
    </location>
</feature>
<feature type="transmembrane region" description="Helical" evidence="7">
    <location>
        <begin position="93"/>
        <end position="116"/>
    </location>
</feature>
<evidence type="ECO:0000256" key="4">
    <source>
        <dbReference type="ARBA" id="ARBA00022989"/>
    </source>
</evidence>
<organism evidence="9 10">
    <name type="scientific">Thyridium curvatum</name>
    <dbReference type="NCBI Taxonomy" id="1093900"/>
    <lineage>
        <taxon>Eukaryota</taxon>
        <taxon>Fungi</taxon>
        <taxon>Dikarya</taxon>
        <taxon>Ascomycota</taxon>
        <taxon>Pezizomycotina</taxon>
        <taxon>Sordariomycetes</taxon>
        <taxon>Sordariomycetidae</taxon>
        <taxon>Thyridiales</taxon>
        <taxon>Thyridiaceae</taxon>
        <taxon>Thyridium</taxon>
    </lineage>
</organism>
<feature type="transmembrane region" description="Helical" evidence="7">
    <location>
        <begin position="355"/>
        <end position="376"/>
    </location>
</feature>
<feature type="transmembrane region" description="Helical" evidence="7">
    <location>
        <begin position="415"/>
        <end position="432"/>
    </location>
</feature>
<evidence type="ECO:0000259" key="8">
    <source>
        <dbReference type="PROSITE" id="PS50850"/>
    </source>
</evidence>
<evidence type="ECO:0000256" key="3">
    <source>
        <dbReference type="ARBA" id="ARBA00022692"/>
    </source>
</evidence>
<dbReference type="EMBL" id="SKBQ01000001">
    <property type="protein sequence ID" value="TPX15851.1"/>
    <property type="molecule type" value="Genomic_DNA"/>
</dbReference>
<dbReference type="PANTHER" id="PTHR43791">
    <property type="entry name" value="PERMEASE-RELATED"/>
    <property type="match status" value="1"/>
</dbReference>
<feature type="domain" description="Major facilitator superfamily (MFS) profile" evidence="8">
    <location>
        <begin position="57"/>
        <end position="476"/>
    </location>
</feature>
<evidence type="ECO:0000313" key="9">
    <source>
        <dbReference type="EMBL" id="TPX15851.1"/>
    </source>
</evidence>
<dbReference type="FunFam" id="1.20.1250.20:FF:000013">
    <property type="entry name" value="MFS general substrate transporter"/>
    <property type="match status" value="1"/>
</dbReference>
<dbReference type="FunFam" id="1.20.1250.20:FF:000057">
    <property type="entry name" value="MFS general substrate transporter"/>
    <property type="match status" value="1"/>
</dbReference>
<keyword evidence="5 7" id="KW-0472">Membrane</keyword>
<feature type="region of interest" description="Disordered" evidence="6">
    <location>
        <begin position="1"/>
        <end position="21"/>
    </location>
</feature>
<dbReference type="InterPro" id="IPR036259">
    <property type="entry name" value="MFS_trans_sf"/>
</dbReference>
<evidence type="ECO:0000313" key="10">
    <source>
        <dbReference type="Proteomes" id="UP000319257"/>
    </source>
</evidence>
<feature type="transmembrane region" description="Helical" evidence="7">
    <location>
        <begin position="123"/>
        <end position="144"/>
    </location>
</feature>
<dbReference type="Proteomes" id="UP000319257">
    <property type="component" value="Unassembled WGS sequence"/>
</dbReference>
<dbReference type="Pfam" id="PF07690">
    <property type="entry name" value="MFS_1"/>
    <property type="match status" value="1"/>
</dbReference>
<evidence type="ECO:0000256" key="6">
    <source>
        <dbReference type="SAM" id="MobiDB-lite"/>
    </source>
</evidence>
<feature type="transmembrane region" description="Helical" evidence="7">
    <location>
        <begin position="150"/>
        <end position="174"/>
    </location>
</feature>
<keyword evidence="3 7" id="KW-0812">Transmembrane</keyword>
<dbReference type="PANTHER" id="PTHR43791:SF92">
    <property type="entry name" value="AGL026WP"/>
    <property type="match status" value="1"/>
</dbReference>
<feature type="compositionally biased region" description="Basic and acidic residues" evidence="6">
    <location>
        <begin position="1"/>
        <end position="11"/>
    </location>
</feature>
<dbReference type="SUPFAM" id="SSF103473">
    <property type="entry name" value="MFS general substrate transporter"/>
    <property type="match status" value="1"/>
</dbReference>
<feature type="transmembrane region" description="Helical" evidence="7">
    <location>
        <begin position="382"/>
        <end position="403"/>
    </location>
</feature>
<protein>
    <recommendedName>
        <fullName evidence="8">Major facilitator superfamily (MFS) profile domain-containing protein</fullName>
    </recommendedName>
</protein>
<proteinExistence type="predicted"/>
<dbReference type="GO" id="GO:0016020">
    <property type="term" value="C:membrane"/>
    <property type="evidence" value="ECO:0007669"/>
    <property type="project" value="UniProtKB-SubCell"/>
</dbReference>
<feature type="transmembrane region" description="Helical" evidence="7">
    <location>
        <begin position="444"/>
        <end position="469"/>
    </location>
</feature>
<feature type="transmembrane region" description="Helical" evidence="7">
    <location>
        <begin position="186"/>
        <end position="205"/>
    </location>
</feature>
<evidence type="ECO:0000256" key="5">
    <source>
        <dbReference type="ARBA" id="ARBA00023136"/>
    </source>
</evidence>
<dbReference type="InterPro" id="IPR011701">
    <property type="entry name" value="MFS"/>
</dbReference>
<keyword evidence="10" id="KW-1185">Reference proteome</keyword>
<reference evidence="9 10" key="1">
    <citation type="submission" date="2019-06" db="EMBL/GenBank/DDBJ databases">
        <title>Draft genome sequence of the filamentous fungus Phialemoniopsis curvata isolated from diesel fuel.</title>
        <authorList>
            <person name="Varaljay V.A."/>
            <person name="Lyon W.J."/>
            <person name="Crouch A.L."/>
            <person name="Drake C.E."/>
            <person name="Hollomon J.M."/>
            <person name="Nadeau L.J."/>
            <person name="Nunn H.S."/>
            <person name="Stevenson B.S."/>
            <person name="Bojanowski C.L."/>
            <person name="Crookes-Goodson W.J."/>
        </authorList>
    </citation>
    <scope>NUCLEOTIDE SEQUENCE [LARGE SCALE GENOMIC DNA]</scope>
    <source>
        <strain evidence="9 10">D216</strain>
    </source>
</reference>
<keyword evidence="4 7" id="KW-1133">Transmembrane helix</keyword>
<feature type="transmembrane region" description="Helical" evidence="7">
    <location>
        <begin position="332"/>
        <end position="348"/>
    </location>
</feature>
<dbReference type="GO" id="GO:0022857">
    <property type="term" value="F:transmembrane transporter activity"/>
    <property type="evidence" value="ECO:0007669"/>
    <property type="project" value="InterPro"/>
</dbReference>
<dbReference type="InterPro" id="IPR020846">
    <property type="entry name" value="MFS_dom"/>
</dbReference>
<evidence type="ECO:0000256" key="7">
    <source>
        <dbReference type="SAM" id="Phobius"/>
    </source>
</evidence>
<dbReference type="OrthoDB" id="2985014at2759"/>
<accession>A0A507BFU8</accession>
<sequence length="508" mass="55707">MDTNNDTKTEAPQESFQAKGESHVVGARELPPLLRDIPAEELEKMQRKLVRKLDLRLMAPLILMYIMNYLDRNAIAAAKISGIVEDLRLTDSQFQTCVSILFVGYILMQVPSNLVLNKIGRPAIYLPACMAVWGVLCACAGAVHNFGGLVAARFLLGFVEAAYFPGCMVCLTAWYTRKELAFRTALLYCGSLVSGAFSGLIAAGITHDLDGAMGLKAWRWLFIIEGAMTVALALCVFFVLPDFPVNTKWISPVERELATWRLYADVGEDDWIDSEHESLFTGLKQCVRDPKTYVTIPLIFGVVSSGTINSYFPSVVSTLGYARTETLLLTAPPYLLSCIVALGVALNADRTGERYLHFTVPVWFSIAGFVISAATTNLGARYFSMMIMLPGVYTAFTIGLTWAANTMPRPPAKRAALLALCNACANCSSIYGPYLYPASTAPRYLIAMGVNAGTALMSIIVATGFMIMLRRLNKKLDREEGLDLDASGETDVAAQRHGHAPRGFRYLY</sequence>
<feature type="transmembrane region" description="Helical" evidence="7">
    <location>
        <begin position="293"/>
        <end position="312"/>
    </location>
</feature>
<dbReference type="InParanoid" id="A0A507BFU8"/>
<evidence type="ECO:0000256" key="2">
    <source>
        <dbReference type="ARBA" id="ARBA00022448"/>
    </source>
</evidence>
<dbReference type="RefSeq" id="XP_030997562.1">
    <property type="nucleotide sequence ID" value="XM_031135965.1"/>
</dbReference>
<feature type="transmembrane region" description="Helical" evidence="7">
    <location>
        <begin position="53"/>
        <end position="70"/>
    </location>
</feature>
<comment type="caution">
    <text evidence="9">The sequence shown here is derived from an EMBL/GenBank/DDBJ whole genome shotgun (WGS) entry which is preliminary data.</text>
</comment>
<gene>
    <name evidence="9" type="ORF">E0L32_000185</name>
</gene>
<name>A0A507BFU8_9PEZI</name>
<dbReference type="Gene3D" id="1.20.1250.20">
    <property type="entry name" value="MFS general substrate transporter like domains"/>
    <property type="match status" value="2"/>
</dbReference>
<keyword evidence="2" id="KW-0813">Transport</keyword>
<evidence type="ECO:0000256" key="1">
    <source>
        <dbReference type="ARBA" id="ARBA00004141"/>
    </source>
</evidence>
<dbReference type="AlphaFoldDB" id="A0A507BFU8"/>
<dbReference type="GeneID" id="41967632"/>